<evidence type="ECO:0000313" key="9">
    <source>
        <dbReference type="EMBL" id="OXL14496.1"/>
    </source>
</evidence>
<protein>
    <recommendedName>
        <fullName evidence="2">Single-stranded-DNA-specific exonuclease RecJ</fullName>
    </recommendedName>
</protein>
<evidence type="ECO:0000259" key="8">
    <source>
        <dbReference type="Pfam" id="PF17768"/>
    </source>
</evidence>
<dbReference type="OrthoDB" id="9809852at2"/>
<feature type="domain" description="DHHA1" evidence="7">
    <location>
        <begin position="363"/>
        <end position="457"/>
    </location>
</feature>
<feature type="domain" description="RecJ OB" evidence="8">
    <location>
        <begin position="473"/>
        <end position="575"/>
    </location>
</feature>
<comment type="caution">
    <text evidence="9">The sequence shown here is derived from an EMBL/GenBank/DDBJ whole genome shotgun (WGS) entry which is preliminary data.</text>
</comment>
<dbReference type="RefSeq" id="WP_089516539.1">
    <property type="nucleotide sequence ID" value="NZ_NJGG01000003.1"/>
</dbReference>
<dbReference type="NCBIfam" id="TIGR00644">
    <property type="entry name" value="recJ"/>
    <property type="match status" value="1"/>
</dbReference>
<feature type="domain" description="DDH" evidence="6">
    <location>
        <begin position="74"/>
        <end position="237"/>
    </location>
</feature>
<dbReference type="Pfam" id="PF17768">
    <property type="entry name" value="RecJ_OB"/>
    <property type="match status" value="1"/>
</dbReference>
<dbReference type="PANTHER" id="PTHR30255">
    <property type="entry name" value="SINGLE-STRANDED-DNA-SPECIFIC EXONUCLEASE RECJ"/>
    <property type="match status" value="1"/>
</dbReference>
<dbReference type="InterPro" id="IPR038763">
    <property type="entry name" value="DHH_sf"/>
</dbReference>
<keyword evidence="4" id="KW-0378">Hydrolase</keyword>
<name>A0A229FR41_9BURK</name>
<dbReference type="GO" id="GO:0006281">
    <property type="term" value="P:DNA repair"/>
    <property type="evidence" value="ECO:0007669"/>
    <property type="project" value="InterPro"/>
</dbReference>
<dbReference type="GO" id="GO:0008409">
    <property type="term" value="F:5'-3' exonuclease activity"/>
    <property type="evidence" value="ECO:0007669"/>
    <property type="project" value="InterPro"/>
</dbReference>
<dbReference type="AlphaFoldDB" id="A0A229FR41"/>
<reference evidence="9 10" key="1">
    <citation type="submission" date="2017-06" db="EMBL/GenBank/DDBJ databases">
        <title>Reclassification of a Polynucleobacter cosmopolitanus strain isolated from tropical Lake Victoria as Polynucleobacter victoriensis comb. nov.</title>
        <authorList>
            <person name="Hahn M.W."/>
        </authorList>
    </citation>
    <scope>NUCLEOTIDE SEQUENCE [LARGE SCALE GENOMIC DNA]</scope>
    <source>
        <strain evidence="9 10">MWH-MoIso2</strain>
    </source>
</reference>
<accession>A0A229FR41</accession>
<proteinExistence type="inferred from homology"/>
<keyword evidence="3" id="KW-0540">Nuclease</keyword>
<dbReference type="SUPFAM" id="SSF64182">
    <property type="entry name" value="DHH phosphoesterases"/>
    <property type="match status" value="1"/>
</dbReference>
<evidence type="ECO:0000259" key="7">
    <source>
        <dbReference type="Pfam" id="PF02272"/>
    </source>
</evidence>
<sequence>MTIQFKERDYSEKSAAWLEQSGTHPVLAKLFAARGVEKPEELLLELKNLIPPAQLKNCESAAKYLADAIEAGKKLLIVADYDCDGATACAVGLKGLRALGAPWNINIDYFVPNRFTLGYGLTPEVVDLVSGLPDKPDILITVDNGIASVAGVERAQQLGIEVLVTDHHLPADQLPKAAWIVNPNQPDCTFPSKALAGVGVMFYLLIALRAEFRARGAFTAETQPRLENLLDLVALGTVADVASLDRNNRILVSNGIKRIKSGQMQAGIRALYIAAGKDPNRASSFDLGFTLGPRLNAAGRLADMSLGIQCLISDSPEDALRLAHELDRMNRERRTIEAGMQETALASLVDIQVGDQATLCMANETWHQGVIGIVASRLKEKFHRPTLIFAPGEESGQAVLKGSGRSIQGFHLRDALDLVSKKHPDLILKFGGHAMAAGLTIEEDSFEEFKACFEEVAQRLMTPEVLQRQLAHDGRLDPVFIDPELGTMLANEVWGQGFPAPVFVGEFEVLTQTLIQEKHLRVQLKAINSNGSSHPKSFNGIWFSRNATLPNPARLAYRVVTDHYQGVARAQLHIEALDDPL</sequence>
<dbReference type="Gene3D" id="3.90.1640.30">
    <property type="match status" value="1"/>
</dbReference>
<dbReference type="GO" id="GO:0003676">
    <property type="term" value="F:nucleic acid binding"/>
    <property type="evidence" value="ECO:0007669"/>
    <property type="project" value="InterPro"/>
</dbReference>
<dbReference type="GO" id="GO:0006310">
    <property type="term" value="P:DNA recombination"/>
    <property type="evidence" value="ECO:0007669"/>
    <property type="project" value="InterPro"/>
</dbReference>
<keyword evidence="10" id="KW-1185">Reference proteome</keyword>
<evidence type="ECO:0000256" key="4">
    <source>
        <dbReference type="ARBA" id="ARBA00022801"/>
    </source>
</evidence>
<dbReference type="InterPro" id="IPR004610">
    <property type="entry name" value="RecJ"/>
</dbReference>
<dbReference type="InterPro" id="IPR041122">
    <property type="entry name" value="RecJ_OB"/>
</dbReference>
<evidence type="ECO:0000256" key="2">
    <source>
        <dbReference type="ARBA" id="ARBA00019841"/>
    </source>
</evidence>
<evidence type="ECO:0000259" key="6">
    <source>
        <dbReference type="Pfam" id="PF01368"/>
    </source>
</evidence>
<dbReference type="EMBL" id="NJGG01000003">
    <property type="protein sequence ID" value="OXL14496.1"/>
    <property type="molecule type" value="Genomic_DNA"/>
</dbReference>
<dbReference type="InterPro" id="IPR003156">
    <property type="entry name" value="DHHA1_dom"/>
</dbReference>
<dbReference type="Proteomes" id="UP000215188">
    <property type="component" value="Unassembled WGS sequence"/>
</dbReference>
<comment type="similarity">
    <text evidence="1">Belongs to the RecJ family.</text>
</comment>
<evidence type="ECO:0000256" key="3">
    <source>
        <dbReference type="ARBA" id="ARBA00022722"/>
    </source>
</evidence>
<dbReference type="Gene3D" id="3.10.310.30">
    <property type="match status" value="1"/>
</dbReference>
<dbReference type="InterPro" id="IPR001667">
    <property type="entry name" value="DDH_dom"/>
</dbReference>
<dbReference type="InterPro" id="IPR051673">
    <property type="entry name" value="SSDNA_exonuclease_RecJ"/>
</dbReference>
<gene>
    <name evidence="9" type="primary">recJ</name>
    <name evidence="9" type="ORF">AOC33_08250</name>
</gene>
<evidence type="ECO:0000256" key="5">
    <source>
        <dbReference type="ARBA" id="ARBA00022839"/>
    </source>
</evidence>
<dbReference type="PANTHER" id="PTHR30255:SF2">
    <property type="entry name" value="SINGLE-STRANDED-DNA-SPECIFIC EXONUCLEASE RECJ"/>
    <property type="match status" value="1"/>
</dbReference>
<keyword evidence="5 9" id="KW-0269">Exonuclease</keyword>
<evidence type="ECO:0000256" key="1">
    <source>
        <dbReference type="ARBA" id="ARBA00005915"/>
    </source>
</evidence>
<organism evidence="9 10">
    <name type="scientific">Polynucleobacter cosmopolitanus</name>
    <dbReference type="NCBI Taxonomy" id="351345"/>
    <lineage>
        <taxon>Bacteria</taxon>
        <taxon>Pseudomonadati</taxon>
        <taxon>Pseudomonadota</taxon>
        <taxon>Betaproteobacteria</taxon>
        <taxon>Burkholderiales</taxon>
        <taxon>Burkholderiaceae</taxon>
        <taxon>Polynucleobacter</taxon>
    </lineage>
</organism>
<dbReference type="Pfam" id="PF01368">
    <property type="entry name" value="DHH"/>
    <property type="match status" value="1"/>
</dbReference>
<evidence type="ECO:0000313" key="10">
    <source>
        <dbReference type="Proteomes" id="UP000215188"/>
    </source>
</evidence>
<dbReference type="Pfam" id="PF02272">
    <property type="entry name" value="DHHA1"/>
    <property type="match status" value="1"/>
</dbReference>